<evidence type="ECO:0000313" key="2">
    <source>
        <dbReference type="EMBL" id="ETM97813.1"/>
    </source>
</evidence>
<dbReference type="AlphaFoldDB" id="W2PC86"/>
<evidence type="ECO:0000256" key="1">
    <source>
        <dbReference type="SAM" id="MobiDB-lite"/>
    </source>
</evidence>
<dbReference type="GeneID" id="20193418"/>
<dbReference type="VEuPathDB" id="FungiDB:PPTG_24819"/>
<accession>W2PC86</accession>
<feature type="compositionally biased region" description="Polar residues" evidence="1">
    <location>
        <begin position="133"/>
        <end position="145"/>
    </location>
</feature>
<sequence>MLKKSIDEKAGVEEMDDGADANGQEDEEDEQPDFSFEYEGDDGLCNTSCSMDSTASTHSAIGTDTYHHNGCDDESNTPIGSIDELLESAAVREGLEAFASTPRPSPNPSTSTQRHLRSAGLPKPTQPPVVGSSVISLEKPSTTRARASEGSKRYLNAWNRLGGSNLEDFRSTIWRKRDANDDDELAEASYAKVKRVKATRMATQLKKRLSDLETGSSAMGNNIVELTILMREDSERKGEARRADEEQRRRDEVAAREARYHAEKLEAEERRRQEKVEMEDRARREKEEARARSQELMFFIGALFKKE</sequence>
<proteinExistence type="predicted"/>
<dbReference type="RefSeq" id="XP_008916892.1">
    <property type="nucleotide sequence ID" value="XM_008918644.1"/>
</dbReference>
<feature type="compositionally biased region" description="Basic and acidic residues" evidence="1">
    <location>
        <begin position="1"/>
        <end position="12"/>
    </location>
</feature>
<feature type="compositionally biased region" description="Acidic residues" evidence="1">
    <location>
        <begin position="13"/>
        <end position="42"/>
    </location>
</feature>
<reference evidence="2 3" key="2">
    <citation type="submission" date="2013-11" db="EMBL/GenBank/DDBJ databases">
        <title>The Genome Sequence of Phytophthora parasitica INRA-310.</title>
        <authorList>
            <consortium name="The Broad Institute Genomics Platform"/>
            <person name="Russ C."/>
            <person name="Tyler B."/>
            <person name="Panabieres F."/>
            <person name="Shan W."/>
            <person name="Tripathy S."/>
            <person name="Grunwald N."/>
            <person name="Machado M."/>
            <person name="Johnson C.S."/>
            <person name="Arredondo F."/>
            <person name="Hong C."/>
            <person name="Coffey M."/>
            <person name="Young S.K."/>
            <person name="Zeng Q."/>
            <person name="Gargeya S."/>
            <person name="Fitzgerald M."/>
            <person name="Abouelleil A."/>
            <person name="Alvarado L."/>
            <person name="Chapman S.B."/>
            <person name="Gainer-Dewar J."/>
            <person name="Goldberg J."/>
            <person name="Griggs A."/>
            <person name="Gujja S."/>
            <person name="Hansen M."/>
            <person name="Howarth C."/>
            <person name="Imamovic A."/>
            <person name="Ireland A."/>
            <person name="Larimer J."/>
            <person name="McCowan C."/>
            <person name="Murphy C."/>
            <person name="Pearson M."/>
            <person name="Poon T.W."/>
            <person name="Priest M."/>
            <person name="Roberts A."/>
            <person name="Saif S."/>
            <person name="Shea T."/>
            <person name="Sykes S."/>
            <person name="Wortman J."/>
            <person name="Nusbaum C."/>
            <person name="Birren B."/>
        </authorList>
    </citation>
    <scope>NUCLEOTIDE SEQUENCE [LARGE SCALE GENOMIC DNA]</scope>
    <source>
        <strain evidence="2 3">INRA-310</strain>
    </source>
</reference>
<reference evidence="3" key="1">
    <citation type="submission" date="2011-12" db="EMBL/GenBank/DDBJ databases">
        <authorList>
            <consortium name="The Broad Institute Genome Sequencing Platform"/>
            <person name="Russ C."/>
            <person name="Tyler B."/>
            <person name="Panabieres F."/>
            <person name="Shan W."/>
            <person name="Tripathy S."/>
            <person name="Grunwald N."/>
            <person name="Machado M."/>
            <person name="Young S.K."/>
            <person name="Zeng Q."/>
            <person name="Gargeya S."/>
            <person name="Fitzgerald M."/>
            <person name="Haas B."/>
            <person name="Abouelleil A."/>
            <person name="Alvarado L."/>
            <person name="Arachchi H.M."/>
            <person name="Berlin A."/>
            <person name="Chapman S.B."/>
            <person name="Gearin G."/>
            <person name="Goldberg J."/>
            <person name="Griggs A."/>
            <person name="Gujja S."/>
            <person name="Hansen M."/>
            <person name="Heiman D."/>
            <person name="Howarth C."/>
            <person name="Larimer J."/>
            <person name="Lui A."/>
            <person name="MacDonald P.J.P."/>
            <person name="McCowen C."/>
            <person name="Montmayeur A."/>
            <person name="Murphy C."/>
            <person name="Neiman D."/>
            <person name="Pearson M."/>
            <person name="Priest M."/>
            <person name="Roberts A."/>
            <person name="Saif S."/>
            <person name="Shea T."/>
            <person name="Sisk P."/>
            <person name="Stolte C."/>
            <person name="Sykes S."/>
            <person name="Wortman J."/>
            <person name="Nusbaum C."/>
            <person name="Birren B."/>
        </authorList>
    </citation>
    <scope>NUCLEOTIDE SEQUENCE [LARGE SCALE GENOMIC DNA]</scope>
    <source>
        <strain evidence="3">INRA-310</strain>
    </source>
</reference>
<name>W2PC86_PHYN3</name>
<dbReference type="Proteomes" id="UP000018817">
    <property type="component" value="Unassembled WGS sequence"/>
</dbReference>
<organism evidence="2 3">
    <name type="scientific">Phytophthora nicotianae (strain INRA-310)</name>
    <name type="common">Phytophthora parasitica</name>
    <dbReference type="NCBI Taxonomy" id="761204"/>
    <lineage>
        <taxon>Eukaryota</taxon>
        <taxon>Sar</taxon>
        <taxon>Stramenopiles</taxon>
        <taxon>Oomycota</taxon>
        <taxon>Peronosporomycetes</taxon>
        <taxon>Peronosporales</taxon>
        <taxon>Peronosporaceae</taxon>
        <taxon>Phytophthora</taxon>
    </lineage>
</organism>
<protein>
    <submittedName>
        <fullName evidence="2">Uncharacterized protein</fullName>
    </submittedName>
</protein>
<gene>
    <name evidence="2" type="ORF">PPTG_24819</name>
</gene>
<dbReference type="OrthoDB" id="145069at2759"/>
<feature type="region of interest" description="Disordered" evidence="1">
    <location>
        <begin position="97"/>
        <end position="148"/>
    </location>
</feature>
<dbReference type="EMBL" id="KI669812">
    <property type="protein sequence ID" value="ETM97813.1"/>
    <property type="molecule type" value="Genomic_DNA"/>
</dbReference>
<feature type="region of interest" description="Disordered" evidence="1">
    <location>
        <begin position="1"/>
        <end position="55"/>
    </location>
</feature>
<evidence type="ECO:0000313" key="3">
    <source>
        <dbReference type="Proteomes" id="UP000018817"/>
    </source>
</evidence>
<dbReference type="PANTHER" id="PTHR34409:SF1">
    <property type="entry name" value="MYB-LIKE DOMAIN-CONTAINING PROTEIN"/>
    <property type="match status" value="1"/>
</dbReference>
<dbReference type="PANTHER" id="PTHR34409">
    <property type="entry name" value="SET DOMAIN-CONTAINING PROTEIN"/>
    <property type="match status" value="1"/>
</dbReference>
<feature type="compositionally biased region" description="Polar residues" evidence="1">
    <location>
        <begin position="45"/>
        <end position="55"/>
    </location>
</feature>
<feature type="region of interest" description="Disordered" evidence="1">
    <location>
        <begin position="234"/>
        <end position="288"/>
    </location>
</feature>
<dbReference type="OMA" id="FRSTIWR"/>